<protein>
    <submittedName>
        <fullName evidence="1">Uncharacterized protein</fullName>
    </submittedName>
</protein>
<keyword evidence="2" id="KW-1185">Reference proteome</keyword>
<proteinExistence type="predicted"/>
<dbReference type="EMBL" id="JAPUUL010002352">
    <property type="protein sequence ID" value="KAJ8125459.1"/>
    <property type="molecule type" value="Genomic_DNA"/>
</dbReference>
<evidence type="ECO:0000313" key="1">
    <source>
        <dbReference type="EMBL" id="KAJ8125459.1"/>
    </source>
</evidence>
<comment type="caution">
    <text evidence="1">The sequence shown here is derived from an EMBL/GenBank/DDBJ whole genome shotgun (WGS) entry which is preliminary data.</text>
</comment>
<organism evidence="1 2">
    <name type="scientific">Lasiodiplodia mahajangana</name>
    <dbReference type="NCBI Taxonomy" id="1108764"/>
    <lineage>
        <taxon>Eukaryota</taxon>
        <taxon>Fungi</taxon>
        <taxon>Dikarya</taxon>
        <taxon>Ascomycota</taxon>
        <taxon>Pezizomycotina</taxon>
        <taxon>Dothideomycetes</taxon>
        <taxon>Dothideomycetes incertae sedis</taxon>
        <taxon>Botryosphaeriales</taxon>
        <taxon>Botryosphaeriaceae</taxon>
        <taxon>Lasiodiplodia</taxon>
    </lineage>
</organism>
<accession>A0ACC2JDL9</accession>
<gene>
    <name evidence="1" type="ORF">O1611_g8181</name>
</gene>
<evidence type="ECO:0000313" key="2">
    <source>
        <dbReference type="Proteomes" id="UP001153332"/>
    </source>
</evidence>
<name>A0ACC2JDL9_9PEZI</name>
<sequence>MFQHHGYGDGGDEFPSRVIRFLQDLNAALGPGHGASINYADPLLKSGEAQKLYYGEKLGRLMKLKSVLDPHDVFSHPQSVRREEVSDGILEEEN</sequence>
<dbReference type="Proteomes" id="UP001153332">
    <property type="component" value="Unassembled WGS sequence"/>
</dbReference>
<reference evidence="1" key="1">
    <citation type="submission" date="2022-12" db="EMBL/GenBank/DDBJ databases">
        <title>Genome Sequence of Lasiodiplodia mahajangana.</title>
        <authorList>
            <person name="Buettner E."/>
        </authorList>
    </citation>
    <scope>NUCLEOTIDE SEQUENCE</scope>
    <source>
        <strain evidence="1">VT137</strain>
    </source>
</reference>